<protein>
    <recommendedName>
        <fullName evidence="6">Peptidase M10 metallopeptidase domain-containing protein</fullName>
    </recommendedName>
</protein>
<dbReference type="GO" id="GO:0008270">
    <property type="term" value="F:zinc ion binding"/>
    <property type="evidence" value="ECO:0007669"/>
    <property type="project" value="InterPro"/>
</dbReference>
<dbReference type="RefSeq" id="WP_184951417.1">
    <property type="nucleotide sequence ID" value="NZ_BOMC01000064.1"/>
</dbReference>
<dbReference type="Pfam" id="PF00413">
    <property type="entry name" value="Peptidase_M10"/>
    <property type="match status" value="1"/>
</dbReference>
<evidence type="ECO:0000313" key="7">
    <source>
        <dbReference type="EMBL" id="MBB4692719.1"/>
    </source>
</evidence>
<gene>
    <name evidence="7" type="ORF">BKA14_002867</name>
</gene>
<reference evidence="7 8" key="1">
    <citation type="submission" date="2020-08" db="EMBL/GenBank/DDBJ databases">
        <title>Sequencing the genomes of 1000 actinobacteria strains.</title>
        <authorList>
            <person name="Klenk H.-P."/>
        </authorList>
    </citation>
    <scope>NUCLEOTIDE SEQUENCE [LARGE SCALE GENOMIC DNA]</scope>
    <source>
        <strain evidence="7 8">DSM 45518</strain>
    </source>
</reference>
<feature type="region of interest" description="Disordered" evidence="5">
    <location>
        <begin position="290"/>
        <end position="310"/>
    </location>
</feature>
<evidence type="ECO:0000256" key="4">
    <source>
        <dbReference type="ARBA" id="ARBA00022833"/>
    </source>
</evidence>
<evidence type="ECO:0000256" key="1">
    <source>
        <dbReference type="ARBA" id="ARBA00022670"/>
    </source>
</evidence>
<evidence type="ECO:0000313" key="8">
    <source>
        <dbReference type="Proteomes" id="UP000542742"/>
    </source>
</evidence>
<dbReference type="Gene3D" id="3.40.390.10">
    <property type="entry name" value="Collagenase (Catalytic Domain)"/>
    <property type="match status" value="1"/>
</dbReference>
<evidence type="ECO:0000256" key="5">
    <source>
        <dbReference type="SAM" id="MobiDB-lite"/>
    </source>
</evidence>
<evidence type="ECO:0000259" key="6">
    <source>
        <dbReference type="Pfam" id="PF00413"/>
    </source>
</evidence>
<accession>A0A7W7CQS2</accession>
<evidence type="ECO:0000256" key="2">
    <source>
        <dbReference type="ARBA" id="ARBA00022723"/>
    </source>
</evidence>
<keyword evidence="1" id="KW-0645">Protease</keyword>
<proteinExistence type="predicted"/>
<evidence type="ECO:0000256" key="3">
    <source>
        <dbReference type="ARBA" id="ARBA00022801"/>
    </source>
</evidence>
<dbReference type="Proteomes" id="UP000542742">
    <property type="component" value="Unassembled WGS sequence"/>
</dbReference>
<dbReference type="GO" id="GO:0004222">
    <property type="term" value="F:metalloendopeptidase activity"/>
    <property type="evidence" value="ECO:0007669"/>
    <property type="project" value="InterPro"/>
</dbReference>
<sequence>MRNNINSASPYTAALSRGMTRWNDSPAPGQFRSVTSGANVNAWQVYSSSTDWAWVTPNGTGTGCPTGYYFATNDLTFNTRTMDSLSERQQWVVAVHELGHVYGLAHTSSSCNRPSVMKTGTDKFNCTGTPPWNDDITGVTNIYRPSLTEVTARPGSRPMTYFDGPVYTSVGELDVLSDIVVRGTVEKIRSGFDEEQFQGIDIAAPSLPMTLNTIRVSRYVRGSGPATVTVQQIDTVRMPTPDATPFEAGDEVLLFLKDTGFDFGGERIHAITGMDQGYLRLRGGRLLGTPAERRSPAAGLTMEHVTAQLR</sequence>
<dbReference type="AlphaFoldDB" id="A0A7W7CQS2"/>
<dbReference type="EMBL" id="JACHMF010000001">
    <property type="protein sequence ID" value="MBB4692719.1"/>
    <property type="molecule type" value="Genomic_DNA"/>
</dbReference>
<dbReference type="GO" id="GO:0031012">
    <property type="term" value="C:extracellular matrix"/>
    <property type="evidence" value="ECO:0007669"/>
    <property type="project" value="InterPro"/>
</dbReference>
<keyword evidence="3" id="KW-0378">Hydrolase</keyword>
<dbReference type="InterPro" id="IPR001818">
    <property type="entry name" value="Pept_M10_metallopeptidase"/>
</dbReference>
<dbReference type="GO" id="GO:0006508">
    <property type="term" value="P:proteolysis"/>
    <property type="evidence" value="ECO:0007669"/>
    <property type="project" value="UniProtKB-KW"/>
</dbReference>
<dbReference type="InterPro" id="IPR024079">
    <property type="entry name" value="MetalloPept_cat_dom_sf"/>
</dbReference>
<keyword evidence="2" id="KW-0479">Metal-binding</keyword>
<organism evidence="7 8">
    <name type="scientific">Paractinoplanes abujensis</name>
    <dbReference type="NCBI Taxonomy" id="882441"/>
    <lineage>
        <taxon>Bacteria</taxon>
        <taxon>Bacillati</taxon>
        <taxon>Actinomycetota</taxon>
        <taxon>Actinomycetes</taxon>
        <taxon>Micromonosporales</taxon>
        <taxon>Micromonosporaceae</taxon>
        <taxon>Paractinoplanes</taxon>
    </lineage>
</organism>
<feature type="domain" description="Peptidase M10 metallopeptidase" evidence="6">
    <location>
        <begin position="86"/>
        <end position="143"/>
    </location>
</feature>
<keyword evidence="4" id="KW-0862">Zinc</keyword>
<keyword evidence="8" id="KW-1185">Reference proteome</keyword>
<dbReference type="SUPFAM" id="SSF55486">
    <property type="entry name" value="Metalloproteases ('zincins'), catalytic domain"/>
    <property type="match status" value="1"/>
</dbReference>
<comment type="caution">
    <text evidence="7">The sequence shown here is derived from an EMBL/GenBank/DDBJ whole genome shotgun (WGS) entry which is preliminary data.</text>
</comment>
<name>A0A7W7CQS2_9ACTN</name>